<name>A0A9P8FKN8_AURME</name>
<feature type="non-terminal residue" evidence="2">
    <location>
        <position position="325"/>
    </location>
</feature>
<reference evidence="2" key="1">
    <citation type="journal article" date="2021" name="J Fungi (Basel)">
        <title>Virulence traits and population genomics of the black yeast Aureobasidium melanogenum.</title>
        <authorList>
            <person name="Cernosa A."/>
            <person name="Sun X."/>
            <person name="Gostincar C."/>
            <person name="Fang C."/>
            <person name="Gunde-Cimerman N."/>
            <person name="Song Z."/>
        </authorList>
    </citation>
    <scope>NUCLEOTIDE SEQUENCE</scope>
    <source>
        <strain evidence="2">EXF-9298</strain>
    </source>
</reference>
<evidence type="ECO:0000313" key="2">
    <source>
        <dbReference type="EMBL" id="KAG9976153.1"/>
    </source>
</evidence>
<evidence type="ECO:0000256" key="1">
    <source>
        <dbReference type="SAM" id="MobiDB-lite"/>
    </source>
</evidence>
<accession>A0A9P8FKN8</accession>
<organism evidence="2 3">
    <name type="scientific">Aureobasidium melanogenum</name>
    <name type="common">Aureobasidium pullulans var. melanogenum</name>
    <dbReference type="NCBI Taxonomy" id="46634"/>
    <lineage>
        <taxon>Eukaryota</taxon>
        <taxon>Fungi</taxon>
        <taxon>Dikarya</taxon>
        <taxon>Ascomycota</taxon>
        <taxon>Pezizomycotina</taxon>
        <taxon>Dothideomycetes</taxon>
        <taxon>Dothideomycetidae</taxon>
        <taxon>Dothideales</taxon>
        <taxon>Saccotheciaceae</taxon>
        <taxon>Aureobasidium</taxon>
    </lineage>
</organism>
<gene>
    <name evidence="2" type="ORF">KCU98_g10905</name>
</gene>
<proteinExistence type="predicted"/>
<dbReference type="Proteomes" id="UP000729357">
    <property type="component" value="Unassembled WGS sequence"/>
</dbReference>
<keyword evidence="3" id="KW-1185">Reference proteome</keyword>
<evidence type="ECO:0000313" key="3">
    <source>
        <dbReference type="Proteomes" id="UP000729357"/>
    </source>
</evidence>
<comment type="caution">
    <text evidence="2">The sequence shown here is derived from an EMBL/GenBank/DDBJ whole genome shotgun (WGS) entry which is preliminary data.</text>
</comment>
<dbReference type="EMBL" id="JAHFXS010001678">
    <property type="protein sequence ID" value="KAG9976153.1"/>
    <property type="molecule type" value="Genomic_DNA"/>
</dbReference>
<reference evidence="2" key="2">
    <citation type="submission" date="2021-08" db="EMBL/GenBank/DDBJ databases">
        <authorList>
            <person name="Gostincar C."/>
            <person name="Sun X."/>
            <person name="Song Z."/>
            <person name="Gunde-Cimerman N."/>
        </authorList>
    </citation>
    <scope>NUCLEOTIDE SEQUENCE</scope>
    <source>
        <strain evidence="2">EXF-9298</strain>
    </source>
</reference>
<protein>
    <submittedName>
        <fullName evidence="2">Uncharacterized protein</fullName>
    </submittedName>
</protein>
<feature type="region of interest" description="Disordered" evidence="1">
    <location>
        <begin position="284"/>
        <end position="308"/>
    </location>
</feature>
<sequence>MPPAKPSGFFHIEERLDVGDITDIQKIRADTADLAFVEEHEYQGVLFVSVATKSRAENASKRQKLEVRAVVLGQSQSEPGKVVFYTRPSKVFQTVVGTDLKQSGGIGVGHIHWCSGLQVKWVPHVTTSTRVETGLFKEKAVQDARVKLAKELCELLDEEKEWSDVKWDEVEVVEDWDDNSKHIVRNCKFNIDQSLNLSDEAKVRVKTLMTEYMTKEPADFKQYNHELAMLLNKAFVTYFDISILHNFAKAREVNLDLSSLQTFAGFAAWWKQNEVGAHSGSCTCSRTGTTGPPASAESVPDKEDSSGESFLGRCRNMFAYVFKGT</sequence>
<dbReference type="AlphaFoldDB" id="A0A9P8FKN8"/>